<protein>
    <submittedName>
        <fullName evidence="1">Uncharacterized protein</fullName>
    </submittedName>
</protein>
<comment type="caution">
    <text evidence="1">The sequence shown here is derived from an EMBL/GenBank/DDBJ whole genome shotgun (WGS) entry which is preliminary data.</text>
</comment>
<proteinExistence type="predicted"/>
<dbReference type="EMBL" id="JAVDQD010000002">
    <property type="protein sequence ID" value="MDR6238899.1"/>
    <property type="molecule type" value="Genomic_DNA"/>
</dbReference>
<evidence type="ECO:0000313" key="2">
    <source>
        <dbReference type="Proteomes" id="UP001185092"/>
    </source>
</evidence>
<sequence length="207" mass="22974">MNLFNCQKLLTLLFVFTLFSSCGDDKKEESTPKNHFTYDGESYELTKGYLTLLGSNFNIEGAYFDIVLSSSTLSLNQKTEELTGFGHVIYLDLNSSSVTELSSGTYTFDSEYFMSNFGLRSPNTFVDGLIVMNGDAKTGAGDIYSVYEETKGTVKVAKSDEQYVIEFSFTVESGKKVEGIYTGPLKFSDSTSMIDDESARLKRGILK</sequence>
<organism evidence="1 2">
    <name type="scientific">Aureibacter tunicatorum</name>
    <dbReference type="NCBI Taxonomy" id="866807"/>
    <lineage>
        <taxon>Bacteria</taxon>
        <taxon>Pseudomonadati</taxon>
        <taxon>Bacteroidota</taxon>
        <taxon>Cytophagia</taxon>
        <taxon>Cytophagales</taxon>
        <taxon>Persicobacteraceae</taxon>
        <taxon>Aureibacter</taxon>
    </lineage>
</organism>
<dbReference type="Proteomes" id="UP001185092">
    <property type="component" value="Unassembled WGS sequence"/>
</dbReference>
<evidence type="ECO:0000313" key="1">
    <source>
        <dbReference type="EMBL" id="MDR6238899.1"/>
    </source>
</evidence>
<reference evidence="1" key="1">
    <citation type="submission" date="2023-07" db="EMBL/GenBank/DDBJ databases">
        <title>Genomic Encyclopedia of Type Strains, Phase IV (KMG-IV): sequencing the most valuable type-strain genomes for metagenomic binning, comparative biology and taxonomic classification.</title>
        <authorList>
            <person name="Goeker M."/>
        </authorList>
    </citation>
    <scope>NUCLEOTIDE SEQUENCE</scope>
    <source>
        <strain evidence="1">DSM 26174</strain>
    </source>
</reference>
<gene>
    <name evidence="1" type="ORF">HNQ88_001936</name>
</gene>
<keyword evidence="2" id="KW-1185">Reference proteome</keyword>
<accession>A0AAE4BQB1</accession>
<dbReference type="AlphaFoldDB" id="A0AAE4BQB1"/>
<dbReference type="RefSeq" id="WP_309938404.1">
    <property type="nucleotide sequence ID" value="NZ_AP025305.1"/>
</dbReference>
<name>A0AAE4BQB1_9BACT</name>